<evidence type="ECO:0000256" key="5">
    <source>
        <dbReference type="ARBA" id="ARBA00022741"/>
    </source>
</evidence>
<evidence type="ECO:0000256" key="8">
    <source>
        <dbReference type="ARBA" id="ARBA00023242"/>
    </source>
</evidence>
<dbReference type="InterPro" id="IPR040848">
    <property type="entry name" value="AAA_lid_7"/>
</dbReference>
<dbReference type="InterPro" id="IPR012099">
    <property type="entry name" value="Midasin"/>
</dbReference>
<dbReference type="GO" id="GO:0000055">
    <property type="term" value="P:ribosomal large subunit export from nucleus"/>
    <property type="evidence" value="ECO:0007669"/>
    <property type="project" value="TreeGrafter"/>
</dbReference>
<feature type="compositionally biased region" description="Basic and acidic residues" evidence="11">
    <location>
        <begin position="4462"/>
        <end position="4479"/>
    </location>
</feature>
<evidence type="ECO:0000256" key="7">
    <source>
        <dbReference type="ARBA" id="ARBA00023186"/>
    </source>
</evidence>
<organism evidence="13 14">
    <name type="scientific">Triparma laevis f. longispina</name>
    <dbReference type="NCBI Taxonomy" id="1714387"/>
    <lineage>
        <taxon>Eukaryota</taxon>
        <taxon>Sar</taxon>
        <taxon>Stramenopiles</taxon>
        <taxon>Ochrophyta</taxon>
        <taxon>Bolidophyceae</taxon>
        <taxon>Parmales</taxon>
        <taxon>Triparmaceae</taxon>
        <taxon>Triparma</taxon>
    </lineage>
</organism>
<evidence type="ECO:0000313" key="14">
    <source>
        <dbReference type="Proteomes" id="UP001165122"/>
    </source>
</evidence>
<keyword evidence="14" id="KW-1185">Reference proteome</keyword>
<dbReference type="EMBL" id="BRXW01000120">
    <property type="protein sequence ID" value="GMI08171.1"/>
    <property type="molecule type" value="Genomic_DNA"/>
</dbReference>
<keyword evidence="7 9" id="KW-0143">Chaperone</keyword>
<dbReference type="Gene3D" id="3.40.50.300">
    <property type="entry name" value="P-loop containing nucleotide triphosphate hydrolases"/>
    <property type="match status" value="8"/>
</dbReference>
<dbReference type="SMART" id="SM00382">
    <property type="entry name" value="AAA"/>
    <property type="match status" value="5"/>
</dbReference>
<feature type="compositionally biased region" description="Acidic residues" evidence="11">
    <location>
        <begin position="4709"/>
        <end position="4733"/>
    </location>
</feature>
<feature type="compositionally biased region" description="Acidic residues" evidence="11">
    <location>
        <begin position="4575"/>
        <end position="4628"/>
    </location>
</feature>
<dbReference type="InterPro" id="IPR011704">
    <property type="entry name" value="ATPase_dyneun-rel_AAA"/>
</dbReference>
<feature type="compositionally biased region" description="Basic and acidic residues" evidence="11">
    <location>
        <begin position="4375"/>
        <end position="4397"/>
    </location>
</feature>
<dbReference type="PIRSF" id="PIRSF010340">
    <property type="entry name" value="Midasin"/>
    <property type="match status" value="1"/>
</dbReference>
<feature type="compositionally biased region" description="Basic and acidic residues" evidence="11">
    <location>
        <begin position="4413"/>
        <end position="4425"/>
    </location>
</feature>
<dbReference type="Proteomes" id="UP001165122">
    <property type="component" value="Unassembled WGS sequence"/>
</dbReference>
<keyword evidence="10" id="KW-0175">Coiled coil</keyword>
<sequence length="5271" mass="583154">MNSASAEVQALLTHVLSPLLASSDPSIDASTPSSIPLSELSPSDVKFLVTNIATALSAYIQSAPPSLPSPSASNSLKPSLTTTALRSTPCESGLLTPLSTVLALCSPLVSQILAVILTLPNGPTLHFILKSLTLRSSLSPLASNNLSWALHHIQTLSDLLHSPTFTPTPLTYLELHSLHLLSSHHPLLLNKVTISMLLHTLPHPPKFGLKPLTLSLLNLKKNNSTITPSPLPSPSPSLLTIPTLPPLPLPPHLTPTPTFLLTLSTLQKILLTPKPTILTGSHGTGKTALLELLAFHLGLQLITLNFDDTTDSKSLLGSYVCSEIPGEFIYQPGTLTQACLKGGILVLEDVDNIPLDVLSVIIPIVETRKLPTGEVEDLRLIAETQYKNVPSYIVSRFTNVFMEMIKNDNVSYIDWFKIIKRYSSYNWITSESEYVREGDKLKCLMDLEECLGYKCRGADGSDERFIECVVKEFEVTRNDIALKMNERIEVIEDDKIVKIGRGTIIKGNIIKEDQSNYVETYQTLKITQAISMATSLSEPVLLVGETGCGKTTVLQKLAGRCGRKLVVQNLSLSTDGGDLLGGYKPVEIKNYVTKIYNTFLHLFASTFSRTQNAQFLTFVKQAYKKHQWKKLSACFIKAGKMGGEKVEAGRGGKEWEGFRRDAKRFEKIRRSSETGLAFTFTEGILITCIKEGSWILLDEINLASRSTLQRLFSLLDGPSGTITIQERGDLVPVKRHDNFRIFAAMNPATDNGKKDLPKSMRSRFTEIYVDELKDEAELRKVSERYFSGLITKNGGGGSYVDSTVKIYLQCKVKAEEVLVDSQGKKPSYTLRTLCRGLSASVRLLGFNKMSLKRSVFEGFMLAFAGGLEEESKKIVENLVKSCISVEITKKELSQIPQKPNGISHFICVSPFWLKKGELESIDWTEEVEGVSKFVLTKSAEGNLRALSRSIAAGPWPILIEGPTSAGKTTLVEYLSAKTGHRCVRINNHEHTDVQEYTGSYVTNSTGQLVFREGILVEALRKGWWIILDELNLAPSEVLEALNRLLDDNRELYISETQETVRPHEHFRLFATQNPSGAYGGRKPLSKAFRNRFVEVSMGDIPNDELSLIMERRCGCPPSHSKLLVKVLNNLQLKRSKSSVFRGKSGLITPRDLLRWAERGANSKGELAFEGYCILAERLRTEEEKEVVKSTVEEVIKVEIDSLAYIQPNSSGRLQLQQILTSSNNSGLKATGLTTKEIAPTSTLLRLLLLVGKCIQKKEPVLLVGETGCGKTTVIQLYGLLFKRYLHVVNCHANTETGDLLGGLRPLRGRGGKVEEMVATIKDLVELCGTQHNNWLQASNLVVPEMEVGGEKDINEIEHKAISFARDLFKYLKTLYERDSSDLSDGKNKDEDKDKDELTGKPPEPPIKRKRMDSDASTTANPQPIDKATKKIINETMSEIEAAFRRSNALFAWLDGPLVHAMREGHLILLDEMSLAEDAVLERLNSVLEPSRTLTLAEKGGAAGEEGIDEITGHPDFRIFATMNPGGDFGKRELSPALRSRFTEIWVPQIKARVDFELVLDLVLGPELASTLLTPMLDYVDWFNQTICGSANSQFVDFDLSLRDVLGWARFIGACVADINDLSKTYQCFLHGAGLMHLDGLGLGTGVSSEGSWAVRSQSKAYLINKVPAEYLKIASIGFADDLNPNETSYVSTKTEFGVLPFTISTGPVPIPEKLEFSMTAPTTCMNLRRVTRALQLSKPILLEGSPGVGKTSLIQALATASGNNLVRINLSEQTDISDLMGSDLPIAGEEGAKFKWFDGVFLKALKRGDWVLLDELNLASQSVLEGLNSCLDHRSEVFIPELCATYQCPPTFRVFAAQNPLSQGGGRKGLPKSFLNRFTKVFVESLTGDDLINIVNHRYPKIDSRTVAKMVNFNTKVQHDVVDVCKFGRVGFPWEFNLRDVFRWCSLAVSENAEDSVGDFVDAIYLQRMRTKKDREEMMLLYEEVFGEKLKLPEGKFFNTIGDFVQVGSASFKRVENPYTAGSNNFELPTGLLRPLETVVRCVNLNWPCLIIGPKASGKTAIVNALAGAVGVEVVEWAMTPGTDVTELLGCFEQIDSEAGGREMMAGVKKLIENLCIDKIRIRGQEENLKVLNGLWWAIDKKVEMNDGVLDEIIIKMTLEALEKAVVVEGGVGEKASALIEVAKKIKTDMAKATKAGSTFQWVDGVLVKAMQEGRWLSLNNVNFCPSSVLDRLNPLMEMGGELVLTEGGGDDGEGEEGVRVIKPHPNFRLFLSMNSERGEVSRAMRNRCIEVALIGGFGDGEEGQNEADVMDCLYRAGIRDALTAERMIDIHENEVKLESELSSRKLVLMAEMFRDLIKSGLGVERALEESWRCVYSVESGVEMDLDGGVENGEGMFELGEGKWFEDWRLARAQRDARLAIYLKKEWRKGGVGLPRSLVKLMSGKGGGVTKWLKVEVKGEEQEWLKELCCDVAMCEFVRAGGAETLDFEVRKKVLVGGGYELGDVARIYSIVEELGLVEGCPFEFGGRPLDLGSSDVYGVLLKGVDEERVENYNGLLDRVKIEVLERLEAVLSLRRVKDLAEGSSRSKISGMSPIELSYSIAAKGVNANAAGGKKLIVLLVEIFTAIDRMENFGELIKIRDEMWFYLNSFWAKVWIDGDGFDGRFLVYWRWLVKAYIGCGGGVAGVDRMMAKVDEVLGRSGVFSSNLLWKKGGHPAGCMTKEGLEGKTMLLEVGARAVVGKWASLAKLVEEGHGLLYLDEEIKREVLMAQCTLQWELTDEKGEKGEEEEKKEGGNSVQIAGAILAKADKAKVDFTSTLRRKTVDVNIKTVENQAEAYAIVRGGGDEISLGEDPALALMSKFGAIQASVLVDRWSVWEEQKLIDSLCQLTDMNGLKRLIAKISRWIDLTLKGGRKVEVCRGWQTLVWASESVEFSTILRLRSVLLPTMLALNGEDVWNASFNNLGRIEVSISNPILWGGAKEERENSEVERFENFGYARFAHPVVTAQVARLFSEVGDALDGSAVGNQRITLQNAKARGAQAESIISRGLRAIEWGEGWGLVERGVENILTVFAEADTGRVWPDGGAVLEGMRRGEVGNLGGCKDEKFVSLAADVLEPLVKFVVEKQNLNQALVLLGLATLHLYAPTEPLDPGKKPEAKGMNLELRMQVLAARGETKRWNARLSVGGGEEELVGFEKEMKRAEKQRRKVVARPEGSYDRLFKELVQFVKSVGNVDSVLKLAKGEGGSEINWLRSAAEFSSRMLNFYSGYDDVTHPILSGVQMVMKGLRLKTLEVEDNKISSVEKAVGFLLEVPFIEATTELVDDSTFKELGREIGQFAKRKGGGGAVGVLEAQVGVLFAIIQRTEIDLKVGACNIKSAHNILRRCFREIVNIWKIADEKRFEEEEELKGETEEQREERELREQFPDFSREFTKIVERVERKDELESDDEEEEEVEEKITSSFRLTPEQIETLCGVHSRVFGEGEKGVGDGLRRRVFGACFNSAARIIPCVANKISGLDEQVVLGNLLSLSQTSSLCAGIELGRKGGNFNTGSNVGAVLKAEKILSKIVMRITVLLKAYPGHSVLLTIGQIAEKLRSCDVQSPLARVLCGVEVLLAKSQDWEQHASARVKLGEPLEQLSKLVADWRKLELESWASLLDERERNFANKARRIWARLYSVLESGGGSASVTGAGVPTWLWKGARSITLGIKDVLSTKELESLQEISKLCDSFILTAGVGEIETRLSLLASFGGEMKIRGGAKCDALGRILTSLVDYYNSFLHSIVAHKSMRKSECETQLKNEVKLAKWDDQNYYAMAETTQKNHRTLNKLLKNYDEVLNQPVAVLIEELGNKGVREREGGVGGQERGATKLPSDTEMFGAGFAKGEVPSEASLIIFSELPAGPLGKFTRIAAKHLATLDNFSATTAAGKSSGLTEAIFERIAALRLPAATKVMKERGLVDLLKTLQNEGFGTGLWSTPGQIRDLYELLSLTHPVGLSERYGKYFWKLVSETKKLRGEITQFGSRFIGGRECKLMLGMAEQILISVLQNRSLFASGRVFLVDMKDYADLVCGGNMIKLNLIKLLAKNRRVGEQLRQLKLVLNGLSNTNDAISRLDVVIACCDKIESDLGNFSGSKIFAVTSKIKTEVESGEAYYSNFESHFEGVVGKNEFLDVGLKRVFETAREQVAGGEVETTSSDVVDEVVKGLQIIVQQILGHFSSLKTKPEGEEEEELALVKNHVKASELHQICSAEKLDGFLISLVGALDSAKTSEEMEKAKAGVGLLKVVGDWVVDNVEQKSIDFGAEIGKMGYVVVRVFRQLVAKGFCHEDEGDGEGDGEGGGEGEGKFTFEDDVEGTGMGEGEGKEDVTDQIENEEQLLGLKGDEEKEEKEKKQNEQLDEKEVDTGMEMENDFDGDTFDMPDKKEDDQPQKDDGEEEELDREMGEGGGDDPNEEVVDEKLWDEEDKEENEGKEKEGEDKFEKDSKVEGGMAEDEMRTKEDEEDEDGGKGKEEEGKENEKVDDKDKGEGEEDKKEEGEDGPEGDDKDGDGGEDKGGDEEEGEINDDLEDNYEDNHNLEVKGLEEEDKEDGMKEDEGDEMNLEDMQDLDGEGDGEGENEDLETEEVDKEEEGMEDGGEEKMTADDEPENEEEDEALKSANVPTATDVEMNDQGEEEQQEEDGEDEEEPVKLDVNADDDDNDAEHGVSAQMGNSKANQDEEDNEVGEEEEGGAGGEEDEEEDKESGKEGGDPEEDGGGGEWTKGRGEEGGKEEQEKERKQDDFANPFRDPGDVMKKWHDRLDMLDDQERGGGEEENADVNDDEMKDDENPSGKFEFAEKGGGGTTQVLGAVFDDTEMLERENDGEEDGAEIGNEEEEKEKLEEKKNEGEKDEKKKAKEKGKKKEKEKKEKKEEIGSENNKTDDDKDGVATDMDIEEKEEEERKVGDDAKLEDGDEEEGEGEGERQTKAVTDLTKFQADGEGEEEDRMDVEVRGFERTARDPASVAKWAEIYATTLPLARRLCEKLRLVMEPLLATKLQGDYKSGKRINMKKVISYIASGYRRDKIWLRRTKPAKRNYRVLLAIDDSESMQKGGAGDQALQALAILANGMSQLEIGKLGVASFGEGMKMVHGFDQPFVADSGSKCVSEFKFDQQRTRMADCVQGAVDVLLEDGDSEGRKLCFLISDGRVERDNRNRLKRLVREMGEKGILLVMIVIDGVGKNSILSMREVEFVGGKTKMKYFMENYPFPFYLLCNDVASLPDVLGDSLRQWLEMLARLEGAN</sequence>
<evidence type="ECO:0000256" key="6">
    <source>
        <dbReference type="ARBA" id="ARBA00022840"/>
    </source>
</evidence>
<dbReference type="InterPro" id="IPR003593">
    <property type="entry name" value="AAA+_ATPase"/>
</dbReference>
<feature type="compositionally biased region" description="Acidic residues" evidence="11">
    <location>
        <begin position="4529"/>
        <end position="4539"/>
    </location>
</feature>
<feature type="compositionally biased region" description="Acidic residues" evidence="11">
    <location>
        <begin position="4803"/>
        <end position="4816"/>
    </location>
</feature>
<feature type="region of interest" description="Disordered" evidence="11">
    <location>
        <begin position="4321"/>
        <end position="4958"/>
    </location>
</feature>
<dbReference type="GO" id="GO:0005654">
    <property type="term" value="C:nucleoplasm"/>
    <property type="evidence" value="ECO:0007669"/>
    <property type="project" value="UniProtKB-SubCell"/>
</dbReference>
<dbReference type="Gene3D" id="3.40.50.410">
    <property type="entry name" value="von Willebrand factor, type A domain"/>
    <property type="match status" value="1"/>
</dbReference>
<dbReference type="Pfam" id="PF17867">
    <property type="entry name" value="AAA_lid_7"/>
    <property type="match status" value="2"/>
</dbReference>
<dbReference type="GO" id="GO:0016887">
    <property type="term" value="F:ATP hydrolysis activity"/>
    <property type="evidence" value="ECO:0007669"/>
    <property type="project" value="InterPro"/>
</dbReference>
<feature type="compositionally biased region" description="Acidic residues" evidence="11">
    <location>
        <begin position="4323"/>
        <end position="4335"/>
    </location>
</feature>
<dbReference type="GO" id="GO:0005524">
    <property type="term" value="F:ATP binding"/>
    <property type="evidence" value="ECO:0007669"/>
    <property type="project" value="UniProtKB-KW"/>
</dbReference>
<dbReference type="Pfam" id="PF17865">
    <property type="entry name" value="AAA_lid_5"/>
    <property type="match status" value="1"/>
</dbReference>
<comment type="similarity">
    <text evidence="3 9">Belongs to the midasin family.</text>
</comment>
<dbReference type="FunFam" id="3.40.50.300:FF:001384">
    <property type="entry name" value="Midasin"/>
    <property type="match status" value="1"/>
</dbReference>
<dbReference type="CDD" id="cd00009">
    <property type="entry name" value="AAA"/>
    <property type="match status" value="2"/>
</dbReference>
<evidence type="ECO:0000259" key="12">
    <source>
        <dbReference type="PROSITE" id="PS50234"/>
    </source>
</evidence>
<feature type="domain" description="VWFA" evidence="12">
    <location>
        <begin position="5068"/>
        <end position="5257"/>
    </location>
</feature>
<feature type="compositionally biased region" description="Basic and acidic residues" evidence="11">
    <location>
        <begin position="4779"/>
        <end position="4802"/>
    </location>
</feature>
<feature type="compositionally biased region" description="Basic and acidic residues" evidence="11">
    <location>
        <begin position="4868"/>
        <end position="4918"/>
    </location>
</feature>
<dbReference type="SUPFAM" id="SSF53300">
    <property type="entry name" value="vWA-like"/>
    <property type="match status" value="1"/>
</dbReference>
<dbReference type="OrthoDB" id="5186at2759"/>
<dbReference type="PANTHER" id="PTHR48103">
    <property type="entry name" value="MIDASIN-RELATED"/>
    <property type="match status" value="1"/>
</dbReference>
<reference evidence="14" key="1">
    <citation type="journal article" date="2023" name="Commun. Biol.">
        <title>Genome analysis of Parmales, the sister group of diatoms, reveals the evolutionary specialization of diatoms from phago-mixotrophs to photoautotrophs.</title>
        <authorList>
            <person name="Ban H."/>
            <person name="Sato S."/>
            <person name="Yoshikawa S."/>
            <person name="Yamada K."/>
            <person name="Nakamura Y."/>
            <person name="Ichinomiya M."/>
            <person name="Sato N."/>
            <person name="Blanc-Mathieu R."/>
            <person name="Endo H."/>
            <person name="Kuwata A."/>
            <person name="Ogata H."/>
        </authorList>
    </citation>
    <scope>NUCLEOTIDE SEQUENCE [LARGE SCALE GENOMIC DNA]</scope>
    <source>
        <strain evidence="14">NIES 3700</strain>
    </source>
</reference>
<feature type="compositionally biased region" description="Basic and acidic residues" evidence="11">
    <location>
        <begin position="4752"/>
        <end position="4772"/>
    </location>
</feature>
<evidence type="ECO:0000313" key="13">
    <source>
        <dbReference type="EMBL" id="GMI08171.1"/>
    </source>
</evidence>
<feature type="compositionally biased region" description="Acidic residues" evidence="11">
    <location>
        <begin position="4659"/>
        <end position="4678"/>
    </location>
</feature>
<comment type="subcellular location">
    <subcellularLocation>
        <location evidence="1">Nucleus</location>
        <location evidence="1">Nucleolus</location>
    </subcellularLocation>
    <subcellularLocation>
        <location evidence="2">Nucleus</location>
        <location evidence="2">Nucleoplasm</location>
    </subcellularLocation>
</comment>
<keyword evidence="6 9" id="KW-0067">ATP-binding</keyword>
<evidence type="ECO:0000256" key="2">
    <source>
        <dbReference type="ARBA" id="ARBA00004642"/>
    </source>
</evidence>
<feature type="compositionally biased region" description="Acidic residues" evidence="11">
    <location>
        <begin position="4852"/>
        <end position="4867"/>
    </location>
</feature>
<feature type="compositionally biased region" description="Acidic residues" evidence="11">
    <location>
        <begin position="4635"/>
        <end position="4645"/>
    </location>
</feature>
<evidence type="ECO:0000256" key="4">
    <source>
        <dbReference type="ARBA" id="ARBA00017143"/>
    </source>
</evidence>
<evidence type="ECO:0000256" key="10">
    <source>
        <dbReference type="SAM" id="Coils"/>
    </source>
</evidence>
<proteinExistence type="inferred from homology"/>
<evidence type="ECO:0000256" key="9">
    <source>
        <dbReference type="PIRNR" id="PIRNR010340"/>
    </source>
</evidence>
<comment type="function">
    <text evidence="9">Nuclear chaperone required for maturation and nuclear export of pre-60S ribosome subunits.</text>
</comment>
<dbReference type="SUPFAM" id="SSF52540">
    <property type="entry name" value="P-loop containing nucleoside triphosphate hydrolases"/>
    <property type="match status" value="6"/>
</dbReference>
<gene>
    <name evidence="13" type="ORF">TrLO_g5010</name>
</gene>
<evidence type="ECO:0000256" key="3">
    <source>
        <dbReference type="ARBA" id="ARBA00007188"/>
    </source>
</evidence>
<feature type="compositionally biased region" description="Basic and acidic residues" evidence="11">
    <location>
        <begin position="4817"/>
        <end position="4828"/>
    </location>
</feature>
<protein>
    <recommendedName>
        <fullName evidence="4 9">Midasin</fullName>
    </recommendedName>
</protein>
<feature type="coiled-coil region" evidence="10">
    <location>
        <begin position="3184"/>
        <end position="3211"/>
    </location>
</feature>
<accession>A0A9W7F9Y4</accession>
<dbReference type="PROSITE" id="PS50234">
    <property type="entry name" value="VWFA"/>
    <property type="match status" value="1"/>
</dbReference>
<name>A0A9W7F9Y4_9STRA</name>
<feature type="compositionally biased region" description="Acidic residues" evidence="11">
    <location>
        <begin position="4398"/>
        <end position="4412"/>
    </location>
</feature>
<evidence type="ECO:0000256" key="1">
    <source>
        <dbReference type="ARBA" id="ARBA00004604"/>
    </source>
</evidence>
<dbReference type="PANTHER" id="PTHR48103:SF2">
    <property type="entry name" value="MIDASIN"/>
    <property type="match status" value="1"/>
</dbReference>
<comment type="caution">
    <text evidence="13">The sequence shown here is derived from an EMBL/GenBank/DDBJ whole genome shotgun (WGS) entry which is preliminary data.</text>
</comment>
<feature type="compositionally biased region" description="Acidic residues" evidence="11">
    <location>
        <begin position="4440"/>
        <end position="4461"/>
    </location>
</feature>
<dbReference type="Pfam" id="PF07728">
    <property type="entry name" value="AAA_5"/>
    <property type="match status" value="7"/>
</dbReference>
<dbReference type="GO" id="GO:0005730">
    <property type="term" value="C:nucleolus"/>
    <property type="evidence" value="ECO:0007669"/>
    <property type="project" value="UniProtKB-SubCell"/>
</dbReference>
<dbReference type="GO" id="GO:0000027">
    <property type="term" value="P:ribosomal large subunit assembly"/>
    <property type="evidence" value="ECO:0007669"/>
    <property type="project" value="InterPro"/>
</dbReference>
<dbReference type="InterPro" id="IPR036465">
    <property type="entry name" value="vWFA_dom_sf"/>
</dbReference>
<feature type="region of interest" description="Disordered" evidence="11">
    <location>
        <begin position="1379"/>
        <end position="1428"/>
    </location>
</feature>
<keyword evidence="8 9" id="KW-0539">Nucleus</keyword>
<evidence type="ECO:0000256" key="11">
    <source>
        <dbReference type="SAM" id="MobiDB-lite"/>
    </source>
</evidence>
<feature type="compositionally biased region" description="Basic and acidic residues" evidence="11">
    <location>
        <begin position="4499"/>
        <end position="4528"/>
    </location>
</feature>
<dbReference type="GO" id="GO:0030687">
    <property type="term" value="C:preribosome, large subunit precursor"/>
    <property type="evidence" value="ECO:0007669"/>
    <property type="project" value="TreeGrafter"/>
</dbReference>
<dbReference type="InterPro" id="IPR041190">
    <property type="entry name" value="Midasin_AAA_lid_5"/>
</dbReference>
<feature type="compositionally biased region" description="Basic and acidic residues" evidence="11">
    <location>
        <begin position="4930"/>
        <end position="4941"/>
    </location>
</feature>
<feature type="compositionally biased region" description="Basic and acidic residues" evidence="11">
    <location>
        <begin position="4564"/>
        <end position="4574"/>
    </location>
</feature>
<dbReference type="InterPro" id="IPR027417">
    <property type="entry name" value="P-loop_NTPase"/>
</dbReference>
<keyword evidence="5 9" id="KW-0547">Nucleotide-binding</keyword>
<dbReference type="InterPro" id="IPR002035">
    <property type="entry name" value="VWF_A"/>
</dbReference>
<feature type="compositionally biased region" description="Acidic residues" evidence="11">
    <location>
        <begin position="4547"/>
        <end position="4563"/>
    </location>
</feature>
<dbReference type="FunFam" id="3.40.50.300:FF:000142">
    <property type="entry name" value="Midasin"/>
    <property type="match status" value="1"/>
</dbReference>
<feature type="compositionally biased region" description="Basic and acidic residues" evidence="11">
    <location>
        <begin position="1379"/>
        <end position="1398"/>
    </location>
</feature>